<evidence type="ECO:0000259" key="2">
    <source>
        <dbReference type="PROSITE" id="PS50807"/>
    </source>
</evidence>
<proteinExistence type="predicted"/>
<dbReference type="GO" id="GO:0003677">
    <property type="term" value="F:DNA binding"/>
    <property type="evidence" value="ECO:0007669"/>
    <property type="project" value="InterPro"/>
</dbReference>
<evidence type="ECO:0000313" key="5">
    <source>
        <dbReference type="Proteomes" id="UP000005240"/>
    </source>
</evidence>
<dbReference type="EnsemblFungi" id="PTTG_07348-t43_1">
    <property type="protein sequence ID" value="PTTG_07348-t43_1-p1"/>
    <property type="gene ID" value="PTTG_07348"/>
</dbReference>
<name>A0A180G280_PUCT1</name>
<sequence length="864" mass="97860">MKDSASQAVVSAPKKIPRPNKTVLKLKLSPVANKIPSKSSTSSNKYKLAAKSKKSGRKEDSDDYSAPTSDSTPSDDADDESADSYAGPSPPKSKLGQHRVVESTEQSSSLSDDADCSDSNSENGSDADDHNGSDDNDTGPNPKREAKEKEWFLPEMDEQFETYINHGCTLDKEGYPIYPNGRTTFLRLPGDQVTNFGTVGYSKTCSVNYRRNRTWKVTRYFCLGALVCNNPSCNWAGPPPTGKAGQEKFARKKKHKCRGLANKCKGTVRHLKCPDTVATRFDHHLPTGWGLLRHKGTHPHPWPEAKKPDRIAKEELKAEIKKNPTAGALKLKMGKGTDPSAGFDSVVSIHSAYINRDRLAYYRRTILAELGLAPDVGDQFILHMFGWASRGLWIISSSFMPSSEHFTFQTKWMSDRLFARDQQNQVYNGGLLSDVTYRYFENGYLLTTSMFCDELQRWIPIQLTWMRGLSEEYYKIHFATLFRQFLAASITPAERDILVRQVVDFSTAQIEGFVSVYLEVFRQGTRSEVQKMLKGCREHFRQSITRVKRNRALITVDQEEPFRKACMSLLEPAEPKGKTHKEKVDYIRQRYPKVRKWLDWWTVSDVEALLFPSREPRLEDTPDGLPDTTNGQESLHRTFYRLSEGRQCLMVGMIDLYTFVDMLEKDWNALMNGVPIKYGDDFKEVGTTLGLGSKKRKRGNGKFVNDGRPPDTTEELADEKKVGRPPKSRNFNKNLWAAYPSYRRAKSDKPKLANRCWLAAGLESLYALLSPLWLRGISGKGSDIFTHIAHHFSCRLTGELNGSNTIRSTLTRGQNSIFDVVRDNFPGEFIPGAFASCDRFLEVSLDPKLHKKAEYRQLFSVKEQ</sequence>
<reference evidence="3" key="1">
    <citation type="submission" date="2009-11" db="EMBL/GenBank/DDBJ databases">
        <authorList>
            <consortium name="The Broad Institute Genome Sequencing Platform"/>
            <person name="Ward D."/>
            <person name="Feldgarden M."/>
            <person name="Earl A."/>
            <person name="Young S.K."/>
            <person name="Zeng Q."/>
            <person name="Koehrsen M."/>
            <person name="Alvarado L."/>
            <person name="Berlin A."/>
            <person name="Bochicchio J."/>
            <person name="Borenstein D."/>
            <person name="Chapman S.B."/>
            <person name="Chen Z."/>
            <person name="Engels R."/>
            <person name="Freedman E."/>
            <person name="Gellesch M."/>
            <person name="Goldberg J."/>
            <person name="Griggs A."/>
            <person name="Gujja S."/>
            <person name="Heilman E."/>
            <person name="Heiman D."/>
            <person name="Hepburn T."/>
            <person name="Howarth C."/>
            <person name="Jen D."/>
            <person name="Larson L."/>
            <person name="Lewis B."/>
            <person name="Mehta T."/>
            <person name="Park D."/>
            <person name="Pearson M."/>
            <person name="Roberts A."/>
            <person name="Saif S."/>
            <person name="Shea T."/>
            <person name="Shenoy N."/>
            <person name="Sisk P."/>
            <person name="Stolte C."/>
            <person name="Sykes S."/>
            <person name="Thomson T."/>
            <person name="Walk T."/>
            <person name="White J."/>
            <person name="Yandava C."/>
            <person name="Izard J."/>
            <person name="Baranova O.V."/>
            <person name="Blanton J.M."/>
            <person name="Tanner A.C."/>
            <person name="Dewhirst F.E."/>
            <person name="Haas B."/>
            <person name="Nusbaum C."/>
            <person name="Birren B."/>
        </authorList>
    </citation>
    <scope>NUCLEOTIDE SEQUENCE [LARGE SCALE GENOMIC DNA]</scope>
    <source>
        <strain evidence="3">1-1 BBBD Race 1</strain>
    </source>
</reference>
<feature type="domain" description="GCM" evidence="2">
    <location>
        <begin position="156"/>
        <end position="316"/>
    </location>
</feature>
<accession>A0A180G280</accession>
<gene>
    <name evidence="3" type="ORF">PTTG_07348</name>
</gene>
<protein>
    <submittedName>
        <fullName evidence="4">GCM domain-containing protein</fullName>
    </submittedName>
</protein>
<dbReference type="STRING" id="630390.A0A180G280"/>
<dbReference type="VEuPathDB" id="FungiDB:PTTG_07348"/>
<organism evidence="3">
    <name type="scientific">Puccinia triticina (isolate 1-1 / race 1 (BBBD))</name>
    <name type="common">Brown leaf rust fungus</name>
    <dbReference type="NCBI Taxonomy" id="630390"/>
    <lineage>
        <taxon>Eukaryota</taxon>
        <taxon>Fungi</taxon>
        <taxon>Dikarya</taxon>
        <taxon>Basidiomycota</taxon>
        <taxon>Pucciniomycotina</taxon>
        <taxon>Pucciniomycetes</taxon>
        <taxon>Pucciniales</taxon>
        <taxon>Pucciniaceae</taxon>
        <taxon>Puccinia</taxon>
    </lineage>
</organism>
<reference evidence="4 5" key="3">
    <citation type="journal article" date="2017" name="G3 (Bethesda)">
        <title>Comparative analysis highlights variable genome content of wheat rusts and divergence of the mating loci.</title>
        <authorList>
            <person name="Cuomo C.A."/>
            <person name="Bakkeren G."/>
            <person name="Khalil H.B."/>
            <person name="Panwar V."/>
            <person name="Joly D."/>
            <person name="Linning R."/>
            <person name="Sakthikumar S."/>
            <person name="Song X."/>
            <person name="Adiconis X."/>
            <person name="Fan L."/>
            <person name="Goldberg J.M."/>
            <person name="Levin J.Z."/>
            <person name="Young S."/>
            <person name="Zeng Q."/>
            <person name="Anikster Y."/>
            <person name="Bruce M."/>
            <person name="Wang M."/>
            <person name="Yin C."/>
            <person name="McCallum B."/>
            <person name="Szabo L.J."/>
            <person name="Hulbert S."/>
            <person name="Chen X."/>
            <person name="Fellers J.P."/>
        </authorList>
    </citation>
    <scope>NUCLEOTIDE SEQUENCE</scope>
    <source>
        <strain evidence="5">Isolate 1-1 / race 1 (BBBD)</strain>
        <strain evidence="4">isolate 1-1 / race 1 (BBBD)</strain>
    </source>
</reference>
<evidence type="ECO:0000313" key="4">
    <source>
        <dbReference type="EnsemblFungi" id="PTTG_07348-t43_1-p1"/>
    </source>
</evidence>
<dbReference type="AlphaFoldDB" id="A0A180G280"/>
<dbReference type="GO" id="GO:0006355">
    <property type="term" value="P:regulation of DNA-templated transcription"/>
    <property type="evidence" value="ECO:0007669"/>
    <property type="project" value="InterPro"/>
</dbReference>
<dbReference type="Proteomes" id="UP000005240">
    <property type="component" value="Unassembled WGS sequence"/>
</dbReference>
<reference evidence="3" key="2">
    <citation type="submission" date="2016-05" db="EMBL/GenBank/DDBJ databases">
        <title>Comparative analysis highlights variable genome content of wheat rusts and divergence of the mating loci.</title>
        <authorList>
            <person name="Cuomo C.A."/>
            <person name="Bakkeren G."/>
            <person name="Szabo L."/>
            <person name="Khalil H."/>
            <person name="Joly D."/>
            <person name="Goldberg J."/>
            <person name="Young S."/>
            <person name="Zeng Q."/>
            <person name="Fellers J."/>
        </authorList>
    </citation>
    <scope>NUCLEOTIDE SEQUENCE [LARGE SCALE GENOMIC DNA]</scope>
    <source>
        <strain evidence="3">1-1 BBBD Race 1</strain>
    </source>
</reference>
<dbReference type="EMBL" id="ADAS02000889">
    <property type="protein sequence ID" value="OAV86688.1"/>
    <property type="molecule type" value="Genomic_DNA"/>
</dbReference>
<dbReference type="PROSITE" id="PS50807">
    <property type="entry name" value="GCM"/>
    <property type="match status" value="1"/>
</dbReference>
<dbReference type="OrthoDB" id="3046222at2759"/>
<evidence type="ECO:0000256" key="1">
    <source>
        <dbReference type="SAM" id="MobiDB-lite"/>
    </source>
</evidence>
<feature type="region of interest" description="Disordered" evidence="1">
    <location>
        <begin position="1"/>
        <end position="145"/>
    </location>
</feature>
<keyword evidence="5" id="KW-1185">Reference proteome</keyword>
<feature type="region of interest" description="Disordered" evidence="1">
    <location>
        <begin position="693"/>
        <end position="729"/>
    </location>
</feature>
<evidence type="ECO:0000313" key="3">
    <source>
        <dbReference type="EMBL" id="OAV86688.1"/>
    </source>
</evidence>
<feature type="compositionally biased region" description="Low complexity" evidence="1">
    <location>
        <begin position="107"/>
        <end position="124"/>
    </location>
</feature>
<feature type="compositionally biased region" description="Polar residues" evidence="1">
    <location>
        <begin position="36"/>
        <end position="45"/>
    </location>
</feature>
<dbReference type="InterPro" id="IPR003902">
    <property type="entry name" value="Tscrpt_reg_GCM"/>
</dbReference>
<reference evidence="4" key="4">
    <citation type="submission" date="2025-05" db="UniProtKB">
        <authorList>
            <consortium name="EnsemblFungi"/>
        </authorList>
    </citation>
    <scope>IDENTIFICATION</scope>
    <source>
        <strain evidence="4">isolate 1-1 / race 1 (BBBD)</strain>
    </source>
</reference>
<feature type="compositionally biased region" description="Acidic residues" evidence="1">
    <location>
        <begin position="73"/>
        <end position="82"/>
    </location>
</feature>